<name>A0A087UN15_STEMI</name>
<gene>
    <name evidence="7" type="ORF">X975_22799</name>
</gene>
<comment type="subcellular location">
    <subcellularLocation>
        <location evidence="1">Membrane</location>
    </subcellularLocation>
</comment>
<dbReference type="Pfam" id="PF01697">
    <property type="entry name" value="Glyco_transf_92"/>
    <property type="match status" value="1"/>
</dbReference>
<dbReference type="InterPro" id="IPR008166">
    <property type="entry name" value="Glyco_transf_92"/>
</dbReference>
<evidence type="ECO:0000256" key="3">
    <source>
        <dbReference type="ARBA" id="ARBA00022676"/>
    </source>
</evidence>
<protein>
    <recommendedName>
        <fullName evidence="6">Glycosyltransferase family 92 protein</fullName>
        <ecNumber evidence="6">2.4.1.-</ecNumber>
    </recommendedName>
</protein>
<evidence type="ECO:0000256" key="6">
    <source>
        <dbReference type="RuleBase" id="RU366017"/>
    </source>
</evidence>
<keyword evidence="3 6" id="KW-0328">Glycosyltransferase</keyword>
<dbReference type="OrthoDB" id="6433308at2759"/>
<dbReference type="GO" id="GO:0016757">
    <property type="term" value="F:glycosyltransferase activity"/>
    <property type="evidence" value="ECO:0007669"/>
    <property type="project" value="UniProtKB-UniRule"/>
</dbReference>
<dbReference type="Proteomes" id="UP000054359">
    <property type="component" value="Unassembled WGS sequence"/>
</dbReference>
<evidence type="ECO:0000256" key="1">
    <source>
        <dbReference type="ARBA" id="ARBA00004370"/>
    </source>
</evidence>
<dbReference type="EMBL" id="KK120654">
    <property type="protein sequence ID" value="KFM78754.1"/>
    <property type="molecule type" value="Genomic_DNA"/>
</dbReference>
<evidence type="ECO:0000313" key="8">
    <source>
        <dbReference type="Proteomes" id="UP000054359"/>
    </source>
</evidence>
<sequence length="229" mass="27216">MKKYTRLFIALIVFTGFVLLFIYRQKYAKLSTLFEMMNFQSKTSKFNCDTNFSKFETMAKYNFSTEEMITNMPYWTEIFPGVYAYSSYWISGKTRTLIFSRDVSLSVLDKIECKLWHESDKRIAVKYTQHFLVKKKQSSLFLFLECLPFHAHEAPHSVSFRYRNMTMPFVLPVIYEDSYTRGHGLYALCVKPLQPAFKDVYRILEFIMFHSYIGVKFFIFYDAGMSLNV</sequence>
<keyword evidence="6" id="KW-1133">Transmembrane helix</keyword>
<keyword evidence="8" id="KW-1185">Reference proteome</keyword>
<keyword evidence="4 6" id="KW-0808">Transferase</keyword>
<dbReference type="AlphaFoldDB" id="A0A087UN15"/>
<reference evidence="7 8" key="1">
    <citation type="submission" date="2013-11" db="EMBL/GenBank/DDBJ databases">
        <title>Genome sequencing of Stegodyphus mimosarum.</title>
        <authorList>
            <person name="Bechsgaard J."/>
        </authorList>
    </citation>
    <scope>NUCLEOTIDE SEQUENCE [LARGE SCALE GENOMIC DNA]</scope>
</reference>
<comment type="similarity">
    <text evidence="2 6">Belongs to the glycosyltransferase 92 family.</text>
</comment>
<feature type="transmembrane region" description="Helical" evidence="6">
    <location>
        <begin position="6"/>
        <end position="23"/>
    </location>
</feature>
<feature type="non-terminal residue" evidence="7">
    <location>
        <position position="229"/>
    </location>
</feature>
<organism evidence="7 8">
    <name type="scientific">Stegodyphus mimosarum</name>
    <name type="common">African social velvet spider</name>
    <dbReference type="NCBI Taxonomy" id="407821"/>
    <lineage>
        <taxon>Eukaryota</taxon>
        <taxon>Metazoa</taxon>
        <taxon>Ecdysozoa</taxon>
        <taxon>Arthropoda</taxon>
        <taxon>Chelicerata</taxon>
        <taxon>Arachnida</taxon>
        <taxon>Araneae</taxon>
        <taxon>Araneomorphae</taxon>
        <taxon>Entelegynae</taxon>
        <taxon>Eresoidea</taxon>
        <taxon>Eresidae</taxon>
        <taxon>Stegodyphus</taxon>
    </lineage>
</organism>
<proteinExistence type="inferred from homology"/>
<accession>A0A087UN15</accession>
<dbReference type="EC" id="2.4.1.-" evidence="6"/>
<keyword evidence="6" id="KW-0812">Transmembrane</keyword>
<evidence type="ECO:0000313" key="7">
    <source>
        <dbReference type="EMBL" id="KFM78754.1"/>
    </source>
</evidence>
<dbReference type="GO" id="GO:0016020">
    <property type="term" value="C:membrane"/>
    <property type="evidence" value="ECO:0007669"/>
    <property type="project" value="UniProtKB-SubCell"/>
</dbReference>
<evidence type="ECO:0000256" key="4">
    <source>
        <dbReference type="ARBA" id="ARBA00022679"/>
    </source>
</evidence>
<evidence type="ECO:0000256" key="2">
    <source>
        <dbReference type="ARBA" id="ARBA00007647"/>
    </source>
</evidence>
<evidence type="ECO:0000256" key="5">
    <source>
        <dbReference type="ARBA" id="ARBA00023136"/>
    </source>
</evidence>
<keyword evidence="5 6" id="KW-0472">Membrane</keyword>